<evidence type="ECO:0008006" key="3">
    <source>
        <dbReference type="Google" id="ProtNLM"/>
    </source>
</evidence>
<protein>
    <recommendedName>
        <fullName evidence="3">Lipoprotein</fullName>
    </recommendedName>
</protein>
<dbReference type="Proteomes" id="UP001596052">
    <property type="component" value="Unassembled WGS sequence"/>
</dbReference>
<reference evidence="2" key="1">
    <citation type="journal article" date="2019" name="Int. J. Syst. Evol. Microbiol.">
        <title>The Global Catalogue of Microorganisms (GCM) 10K type strain sequencing project: providing services to taxonomists for standard genome sequencing and annotation.</title>
        <authorList>
            <consortium name="The Broad Institute Genomics Platform"/>
            <consortium name="The Broad Institute Genome Sequencing Center for Infectious Disease"/>
            <person name="Wu L."/>
            <person name="Ma J."/>
        </authorList>
    </citation>
    <scope>NUCLEOTIDE SEQUENCE [LARGE SCALE GENOMIC DNA]</scope>
    <source>
        <strain evidence="2">CGMCC 4.1469</strain>
    </source>
</reference>
<dbReference type="PROSITE" id="PS51257">
    <property type="entry name" value="PROKAR_LIPOPROTEIN"/>
    <property type="match status" value="1"/>
</dbReference>
<proteinExistence type="predicted"/>
<organism evidence="1 2">
    <name type="scientific">Prosthecobacter fluviatilis</name>
    <dbReference type="NCBI Taxonomy" id="445931"/>
    <lineage>
        <taxon>Bacteria</taxon>
        <taxon>Pseudomonadati</taxon>
        <taxon>Verrucomicrobiota</taxon>
        <taxon>Verrucomicrobiia</taxon>
        <taxon>Verrucomicrobiales</taxon>
        <taxon>Verrucomicrobiaceae</taxon>
        <taxon>Prosthecobacter</taxon>
    </lineage>
</organism>
<evidence type="ECO:0000313" key="2">
    <source>
        <dbReference type="Proteomes" id="UP001596052"/>
    </source>
</evidence>
<dbReference type="RefSeq" id="WP_377170084.1">
    <property type="nucleotide sequence ID" value="NZ_JBHSMQ010000008.1"/>
</dbReference>
<gene>
    <name evidence="1" type="ORF">ACFQDI_19815</name>
</gene>
<accession>A0ABW0KUQ4</accession>
<sequence length="179" mass="20577">MKKALLSLLLAGSMVGCQCNNSPIPVFEARQDRLISVSLKARDNADQKAWEGCHRRNVWFDVKDSRGQSMPHILICILWADTPEPAPKKHDATEIKVLVRKDKNAFLIGQHDALMLGRRIEKPGTYLLEYHVDCYDQKHRLLYSGKTDGICIHIANRTFLDKRPRTDASEITLWVRREK</sequence>
<comment type="caution">
    <text evidence="1">The sequence shown here is derived from an EMBL/GenBank/DDBJ whole genome shotgun (WGS) entry which is preliminary data.</text>
</comment>
<evidence type="ECO:0000313" key="1">
    <source>
        <dbReference type="EMBL" id="MFC5457125.1"/>
    </source>
</evidence>
<dbReference type="EMBL" id="JBHSMQ010000008">
    <property type="protein sequence ID" value="MFC5457125.1"/>
    <property type="molecule type" value="Genomic_DNA"/>
</dbReference>
<name>A0ABW0KUQ4_9BACT</name>
<keyword evidence="2" id="KW-1185">Reference proteome</keyword>